<dbReference type="GO" id="GO:0051205">
    <property type="term" value="P:protein insertion into membrane"/>
    <property type="evidence" value="ECO:0007669"/>
    <property type="project" value="TreeGrafter"/>
</dbReference>
<dbReference type="Pfam" id="PF13695">
    <property type="entry name" value="Zn_ribbon_3CxxC"/>
    <property type="match status" value="1"/>
</dbReference>
<evidence type="ECO:0000256" key="5">
    <source>
        <dbReference type="ARBA" id="ARBA00022833"/>
    </source>
</evidence>
<dbReference type="EMBL" id="LR899656">
    <property type="protein sequence ID" value="CAD7241486.1"/>
    <property type="molecule type" value="Genomic_DNA"/>
</dbReference>
<organism evidence="9">
    <name type="scientific">Darwinula stevensoni</name>
    <dbReference type="NCBI Taxonomy" id="69355"/>
    <lineage>
        <taxon>Eukaryota</taxon>
        <taxon>Metazoa</taxon>
        <taxon>Ecdysozoa</taxon>
        <taxon>Arthropoda</taxon>
        <taxon>Crustacea</taxon>
        <taxon>Oligostraca</taxon>
        <taxon>Ostracoda</taxon>
        <taxon>Podocopa</taxon>
        <taxon>Podocopida</taxon>
        <taxon>Darwinulocopina</taxon>
        <taxon>Darwinuloidea</taxon>
        <taxon>Darwinulidae</taxon>
        <taxon>Darwinula</taxon>
    </lineage>
</organism>
<proteinExistence type="predicted"/>
<dbReference type="GO" id="GO:0031849">
    <property type="term" value="F:olfactory receptor binding"/>
    <property type="evidence" value="ECO:0007669"/>
    <property type="project" value="TreeGrafter"/>
</dbReference>
<dbReference type="PANTHER" id="PTHR14402">
    <property type="entry name" value="RECEPTOR TRANSPORTING PROTEIN"/>
    <property type="match status" value="1"/>
</dbReference>
<protein>
    <recommendedName>
        <fullName evidence="8">3CxxC-type domain-containing protein</fullName>
    </recommendedName>
</protein>
<dbReference type="EMBL" id="CAJPEV010000139">
    <property type="protein sequence ID" value="CAG0881259.1"/>
    <property type="molecule type" value="Genomic_DNA"/>
</dbReference>
<name>A0A7R9A0J1_9CRUS</name>
<keyword evidence="2" id="KW-0812">Transmembrane</keyword>
<dbReference type="OrthoDB" id="8121437at2759"/>
<keyword evidence="7" id="KW-0472">Membrane</keyword>
<evidence type="ECO:0000259" key="8">
    <source>
        <dbReference type="SMART" id="SM01328"/>
    </source>
</evidence>
<dbReference type="AlphaFoldDB" id="A0A7R9A0J1"/>
<keyword evidence="5" id="KW-0862">Zinc</keyword>
<dbReference type="SMART" id="SM01328">
    <property type="entry name" value="zf-3CxxC"/>
    <property type="match status" value="1"/>
</dbReference>
<dbReference type="PANTHER" id="PTHR14402:SF10">
    <property type="entry name" value="3CXXC-TYPE DOMAIN-CONTAINING PROTEIN"/>
    <property type="match status" value="1"/>
</dbReference>
<dbReference type="Proteomes" id="UP000677054">
    <property type="component" value="Unassembled WGS sequence"/>
</dbReference>
<keyword evidence="4" id="KW-0863">Zinc-finger</keyword>
<dbReference type="InterPro" id="IPR026096">
    <property type="entry name" value="R-trans_p"/>
</dbReference>
<evidence type="ECO:0000256" key="4">
    <source>
        <dbReference type="ARBA" id="ARBA00022771"/>
    </source>
</evidence>
<dbReference type="GO" id="GO:0016020">
    <property type="term" value="C:membrane"/>
    <property type="evidence" value="ECO:0007669"/>
    <property type="project" value="UniProtKB-SubCell"/>
</dbReference>
<accession>A0A7R9A0J1</accession>
<feature type="domain" description="3CxxC-type" evidence="8">
    <location>
        <begin position="58"/>
        <end position="173"/>
    </location>
</feature>
<dbReference type="GO" id="GO:0008270">
    <property type="term" value="F:zinc ion binding"/>
    <property type="evidence" value="ECO:0007669"/>
    <property type="project" value="UniProtKB-KW"/>
</dbReference>
<evidence type="ECO:0000313" key="10">
    <source>
        <dbReference type="Proteomes" id="UP000677054"/>
    </source>
</evidence>
<keyword evidence="3" id="KW-0479">Metal-binding</keyword>
<evidence type="ECO:0000256" key="6">
    <source>
        <dbReference type="ARBA" id="ARBA00022989"/>
    </source>
</evidence>
<comment type="subcellular location">
    <subcellularLocation>
        <location evidence="1">Membrane</location>
        <topology evidence="1">Single-pass membrane protein</topology>
    </subcellularLocation>
</comment>
<sequence length="190" mass="21917">MKSIIMHLKSSSALTSVRNDLFLLNSPVVNSRLFTPDYKGQYYVPPKIQAHDYFGAFSIAPKLTCLLQKCNRVWTSRNGRVIFYHNLDFLFDVRGEVVFKLMGQQCMKCKGRFENPICYPEEVLKLIWNIWIVIRCYWYEDQGTGIFQIRRERRSGRPGGPHLSQSCEACLFGGCSCSTPPFPFFPLPSP</sequence>
<dbReference type="InterPro" id="IPR027377">
    <property type="entry name" value="ZAR1/RTP1-5-like_Znf-3CxxC"/>
</dbReference>
<gene>
    <name evidence="9" type="ORF">DSTB1V02_LOCUS1474</name>
</gene>
<evidence type="ECO:0000256" key="1">
    <source>
        <dbReference type="ARBA" id="ARBA00004167"/>
    </source>
</evidence>
<reference evidence="9" key="1">
    <citation type="submission" date="2020-11" db="EMBL/GenBank/DDBJ databases">
        <authorList>
            <person name="Tran Van P."/>
        </authorList>
    </citation>
    <scope>NUCLEOTIDE SEQUENCE</scope>
</reference>
<evidence type="ECO:0000256" key="3">
    <source>
        <dbReference type="ARBA" id="ARBA00022723"/>
    </source>
</evidence>
<keyword evidence="10" id="KW-1185">Reference proteome</keyword>
<evidence type="ECO:0000256" key="2">
    <source>
        <dbReference type="ARBA" id="ARBA00022692"/>
    </source>
</evidence>
<dbReference type="GO" id="GO:0006612">
    <property type="term" value="P:protein targeting to membrane"/>
    <property type="evidence" value="ECO:0007669"/>
    <property type="project" value="TreeGrafter"/>
</dbReference>
<keyword evidence="6" id="KW-1133">Transmembrane helix</keyword>
<evidence type="ECO:0000256" key="7">
    <source>
        <dbReference type="ARBA" id="ARBA00023136"/>
    </source>
</evidence>
<evidence type="ECO:0000313" key="9">
    <source>
        <dbReference type="EMBL" id="CAD7241486.1"/>
    </source>
</evidence>